<evidence type="ECO:0000259" key="16">
    <source>
        <dbReference type="Pfam" id="PF00571"/>
    </source>
</evidence>
<feature type="transmembrane region" description="Helical" evidence="14">
    <location>
        <begin position="64"/>
        <end position="83"/>
    </location>
</feature>
<evidence type="ECO:0000256" key="4">
    <source>
        <dbReference type="ARBA" id="ARBA00022670"/>
    </source>
</evidence>
<dbReference type="PANTHER" id="PTHR39188">
    <property type="entry name" value="MEMBRANE-ASSOCIATED ZINC METALLOPROTEASE M50B"/>
    <property type="match status" value="1"/>
</dbReference>
<name>A0ABT1L140_9ACTN</name>
<keyword evidence="6 14" id="KW-0479">Metal-binding</keyword>
<dbReference type="PIRSF" id="PIRSF006404">
    <property type="entry name" value="UCP006404_Pept_M50_CBS"/>
    <property type="match status" value="1"/>
</dbReference>
<keyword evidence="11 14" id="KW-0482">Metalloprotease</keyword>
<keyword evidence="19" id="KW-1185">Reference proteome</keyword>
<dbReference type="Pfam" id="PF02163">
    <property type="entry name" value="Peptidase_M50"/>
    <property type="match status" value="2"/>
</dbReference>
<dbReference type="GO" id="GO:0008233">
    <property type="term" value="F:peptidase activity"/>
    <property type="evidence" value="ECO:0007669"/>
    <property type="project" value="UniProtKB-KW"/>
</dbReference>
<gene>
    <name evidence="18" type="ORF">NCI01_18190</name>
</gene>
<dbReference type="Gene3D" id="3.10.580.10">
    <property type="entry name" value="CBS-domain"/>
    <property type="match status" value="1"/>
</dbReference>
<evidence type="ECO:0000256" key="5">
    <source>
        <dbReference type="ARBA" id="ARBA00022692"/>
    </source>
</evidence>
<keyword evidence="4 14" id="KW-0645">Protease</keyword>
<keyword evidence="9 14" id="KW-0862">Zinc</keyword>
<evidence type="ECO:0000259" key="17">
    <source>
        <dbReference type="Pfam" id="PF02163"/>
    </source>
</evidence>
<evidence type="ECO:0000256" key="3">
    <source>
        <dbReference type="ARBA" id="ARBA00022475"/>
    </source>
</evidence>
<feature type="transmembrane region" description="Helical" evidence="14">
    <location>
        <begin position="198"/>
        <end position="218"/>
    </location>
</feature>
<dbReference type="EMBL" id="JANARS010000009">
    <property type="protein sequence ID" value="MCP3423740.1"/>
    <property type="molecule type" value="Genomic_DNA"/>
</dbReference>
<proteinExistence type="inferred from homology"/>
<dbReference type="SUPFAM" id="SSF54631">
    <property type="entry name" value="CBS-domain pair"/>
    <property type="match status" value="1"/>
</dbReference>
<feature type="transmembrane region" description="Helical" evidence="14">
    <location>
        <begin position="26"/>
        <end position="52"/>
    </location>
</feature>
<keyword evidence="7" id="KW-0677">Repeat</keyword>
<comment type="cofactor">
    <cofactor evidence="14">
        <name>Zn(2+)</name>
        <dbReference type="ChEBI" id="CHEBI:29105"/>
    </cofactor>
    <text evidence="14">Binds 1 zinc ion per subunit.</text>
</comment>
<comment type="caution">
    <text evidence="18">The sequence shown here is derived from an EMBL/GenBank/DDBJ whole genome shotgun (WGS) entry which is preliminary data.</text>
</comment>
<comment type="similarity">
    <text evidence="2 14">Belongs to the peptidase M50B family.</text>
</comment>
<accession>A0ABT1L140</accession>
<sequence length="389" mass="41198">MADPTDPARDDGPRHSAPRAPGTLRIGSIAGIDVLITTSWFVVAALISLTFGPRIEAAQPGLGFWRYVAGFAFAVVLYLSVLLHEASHAVVAKRLGYGVNSITLHFLGGMTEVDGQSKRPRHEFWIAVVGPLTSIAVGVVAGLLVRVTPDGLLDEALFLLAGANLLIGVLNLVPGLPLDGGRVLKALVWGASGNQHRATIVAGWGGRLTALALLAWPLVQEQVTDEPPTILDLVLVFILGLFLWTGATAAMAHARLRQRLPALVARPLARRTLTVPEDLPLAEAVRRAQEAQAGSIVTVTPDGTPVGIVSEAAVTAMPAERRPWVAVSAVARTMEEGLTLPAGVAGEDLILAISRRPAEEYLLVEADGQIYGVLSTADVDRAFRDNARR</sequence>
<keyword evidence="10 14" id="KW-1133">Transmembrane helix</keyword>
<dbReference type="RefSeq" id="WP_254182909.1">
    <property type="nucleotide sequence ID" value="NZ_JANARS010000009.1"/>
</dbReference>
<dbReference type="PANTHER" id="PTHR39188:SF3">
    <property type="entry name" value="STAGE IV SPORULATION PROTEIN FB"/>
    <property type="match status" value="1"/>
</dbReference>
<evidence type="ECO:0000256" key="15">
    <source>
        <dbReference type="SAM" id="MobiDB-lite"/>
    </source>
</evidence>
<feature type="transmembrane region" description="Helical" evidence="14">
    <location>
        <begin position="125"/>
        <end position="145"/>
    </location>
</feature>
<dbReference type="InterPro" id="IPR016483">
    <property type="entry name" value="UCP006404_Pept_M50_CBS"/>
</dbReference>
<feature type="domain" description="Peptidase M50" evidence="17">
    <location>
        <begin position="72"/>
        <end position="145"/>
    </location>
</feature>
<evidence type="ECO:0000256" key="2">
    <source>
        <dbReference type="ARBA" id="ARBA00007931"/>
    </source>
</evidence>
<evidence type="ECO:0000256" key="14">
    <source>
        <dbReference type="PIRNR" id="PIRNR006404"/>
    </source>
</evidence>
<evidence type="ECO:0000256" key="11">
    <source>
        <dbReference type="ARBA" id="ARBA00023049"/>
    </source>
</evidence>
<keyword evidence="13 14" id="KW-0472">Membrane</keyword>
<dbReference type="GO" id="GO:0006508">
    <property type="term" value="P:proteolysis"/>
    <property type="evidence" value="ECO:0007669"/>
    <property type="project" value="UniProtKB-KW"/>
</dbReference>
<evidence type="ECO:0000256" key="8">
    <source>
        <dbReference type="ARBA" id="ARBA00022801"/>
    </source>
</evidence>
<evidence type="ECO:0000256" key="1">
    <source>
        <dbReference type="ARBA" id="ARBA00004651"/>
    </source>
</evidence>
<keyword evidence="12" id="KW-0129">CBS domain</keyword>
<dbReference type="InterPro" id="IPR046342">
    <property type="entry name" value="CBS_dom_sf"/>
</dbReference>
<evidence type="ECO:0000256" key="12">
    <source>
        <dbReference type="ARBA" id="ARBA00023122"/>
    </source>
</evidence>
<evidence type="ECO:0000256" key="13">
    <source>
        <dbReference type="ARBA" id="ARBA00023136"/>
    </source>
</evidence>
<feature type="region of interest" description="Disordered" evidence="15">
    <location>
        <begin position="1"/>
        <end position="21"/>
    </location>
</feature>
<dbReference type="InterPro" id="IPR008915">
    <property type="entry name" value="Peptidase_M50"/>
</dbReference>
<evidence type="ECO:0000256" key="10">
    <source>
        <dbReference type="ARBA" id="ARBA00022989"/>
    </source>
</evidence>
<keyword evidence="3 14" id="KW-1003">Cell membrane</keyword>
<evidence type="ECO:0000256" key="9">
    <source>
        <dbReference type="ARBA" id="ARBA00022833"/>
    </source>
</evidence>
<dbReference type="Pfam" id="PF00571">
    <property type="entry name" value="CBS"/>
    <property type="match status" value="1"/>
</dbReference>
<feature type="domain" description="Peptidase M50" evidence="17">
    <location>
        <begin position="154"/>
        <end position="197"/>
    </location>
</feature>
<feature type="transmembrane region" description="Helical" evidence="14">
    <location>
        <begin position="230"/>
        <end position="252"/>
    </location>
</feature>
<evidence type="ECO:0000256" key="7">
    <source>
        <dbReference type="ARBA" id="ARBA00022737"/>
    </source>
</evidence>
<dbReference type="InterPro" id="IPR000644">
    <property type="entry name" value="CBS_dom"/>
</dbReference>
<dbReference type="CDD" id="cd06164">
    <property type="entry name" value="S2P-M50_SpoIVFB_CBS"/>
    <property type="match status" value="1"/>
</dbReference>
<feature type="transmembrane region" description="Helical" evidence="14">
    <location>
        <begin position="157"/>
        <end position="178"/>
    </location>
</feature>
<evidence type="ECO:0000313" key="19">
    <source>
        <dbReference type="Proteomes" id="UP001204524"/>
    </source>
</evidence>
<keyword evidence="5 14" id="KW-0812">Transmembrane</keyword>
<keyword evidence="8 14" id="KW-0378">Hydrolase</keyword>
<feature type="compositionally biased region" description="Basic and acidic residues" evidence="15">
    <location>
        <begin position="1"/>
        <end position="14"/>
    </location>
</feature>
<feature type="domain" description="CBS" evidence="16">
    <location>
        <begin position="273"/>
        <end position="312"/>
    </location>
</feature>
<protein>
    <recommendedName>
        <fullName evidence="14">Zinc metalloprotease</fullName>
    </recommendedName>
</protein>
<reference evidence="18 19" key="1">
    <citation type="submission" date="2022-06" db="EMBL/GenBank/DDBJ databases">
        <authorList>
            <person name="So Y."/>
        </authorList>
    </citation>
    <scope>NUCLEOTIDE SEQUENCE [LARGE SCALE GENOMIC DNA]</scope>
    <source>
        <strain evidence="18 19">STR3</strain>
    </source>
</reference>
<evidence type="ECO:0000256" key="6">
    <source>
        <dbReference type="ARBA" id="ARBA00022723"/>
    </source>
</evidence>
<organism evidence="18 19">
    <name type="scientific">Nocardioides pinisoli</name>
    <dbReference type="NCBI Taxonomy" id="2950279"/>
    <lineage>
        <taxon>Bacteria</taxon>
        <taxon>Bacillati</taxon>
        <taxon>Actinomycetota</taxon>
        <taxon>Actinomycetes</taxon>
        <taxon>Propionibacteriales</taxon>
        <taxon>Nocardioidaceae</taxon>
        <taxon>Nocardioides</taxon>
    </lineage>
</organism>
<comment type="subcellular location">
    <subcellularLocation>
        <location evidence="1 14">Cell membrane</location>
        <topology evidence="1 14">Multi-pass membrane protein</topology>
    </subcellularLocation>
</comment>
<evidence type="ECO:0000313" key="18">
    <source>
        <dbReference type="EMBL" id="MCP3423740.1"/>
    </source>
</evidence>
<dbReference type="Proteomes" id="UP001204524">
    <property type="component" value="Unassembled WGS sequence"/>
</dbReference>